<feature type="region of interest" description="Disordered" evidence="1">
    <location>
        <begin position="223"/>
        <end position="266"/>
    </location>
</feature>
<organism evidence="2 3">
    <name type="scientific">Gossypium harknessii</name>
    <dbReference type="NCBI Taxonomy" id="34285"/>
    <lineage>
        <taxon>Eukaryota</taxon>
        <taxon>Viridiplantae</taxon>
        <taxon>Streptophyta</taxon>
        <taxon>Embryophyta</taxon>
        <taxon>Tracheophyta</taxon>
        <taxon>Spermatophyta</taxon>
        <taxon>Magnoliopsida</taxon>
        <taxon>eudicotyledons</taxon>
        <taxon>Gunneridae</taxon>
        <taxon>Pentapetalae</taxon>
        <taxon>rosids</taxon>
        <taxon>malvids</taxon>
        <taxon>Malvales</taxon>
        <taxon>Malvaceae</taxon>
        <taxon>Malvoideae</taxon>
        <taxon>Gossypium</taxon>
    </lineage>
</organism>
<dbReference type="OrthoDB" id="1001704at2759"/>
<keyword evidence="3" id="KW-1185">Reference proteome</keyword>
<protein>
    <submittedName>
        <fullName evidence="2">Uncharacterized protein</fullName>
    </submittedName>
</protein>
<gene>
    <name evidence="2" type="ORF">Gohar_013806</name>
</gene>
<evidence type="ECO:0000313" key="3">
    <source>
        <dbReference type="Proteomes" id="UP000593560"/>
    </source>
</evidence>
<accession>A0A7J9H196</accession>
<feature type="compositionally biased region" description="Polar residues" evidence="1">
    <location>
        <begin position="232"/>
        <end position="243"/>
    </location>
</feature>
<dbReference type="AlphaFoldDB" id="A0A7J9H196"/>
<evidence type="ECO:0000313" key="2">
    <source>
        <dbReference type="EMBL" id="MBA0803616.1"/>
    </source>
</evidence>
<evidence type="ECO:0000256" key="1">
    <source>
        <dbReference type="SAM" id="MobiDB-lite"/>
    </source>
</evidence>
<feature type="region of interest" description="Disordered" evidence="1">
    <location>
        <begin position="115"/>
        <end position="140"/>
    </location>
</feature>
<sequence length="313" mass="33914">MSGTLLVADFVVGASHAGSSSGVGWATKKVRQRSDVPPDIKDPTVNENGRQIPVATMDKASYKATLMGSSLFFDVMLSHFNVLDEILGKIGTEEIAYNKEIQIGKLINVKNLTGPVKSQKDKGAKNSNFPKKNNSKAKGKGIHVASGLKMSFNILKPVNGTNGSSSSSGHLVFYDGSKMGKNTVIDGDEPFSFQPIQVRGPLDSIKHKAVKIMDKTSVSISGKENGSFRFGETSQSGENSSQRPMGMEEFQPIRPPDKEVRSSDQATMEVATVLEEIVTTIEQHSLTVNVRVDDNDFVEVIDAKSSRNDENMC</sequence>
<dbReference type="EMBL" id="JABFAD010000007">
    <property type="protein sequence ID" value="MBA0803616.1"/>
    <property type="molecule type" value="Genomic_DNA"/>
</dbReference>
<reference evidence="2 3" key="1">
    <citation type="journal article" date="2019" name="Genome Biol. Evol.">
        <title>Insights into the evolution of the New World diploid cottons (Gossypium, subgenus Houzingenia) based on genome sequencing.</title>
        <authorList>
            <person name="Grover C.E."/>
            <person name="Arick M.A. 2nd"/>
            <person name="Thrash A."/>
            <person name="Conover J.L."/>
            <person name="Sanders W.S."/>
            <person name="Peterson D.G."/>
            <person name="Frelichowski J.E."/>
            <person name="Scheffler J.A."/>
            <person name="Scheffler B.E."/>
            <person name="Wendel J.F."/>
        </authorList>
    </citation>
    <scope>NUCLEOTIDE SEQUENCE [LARGE SCALE GENOMIC DNA]</scope>
    <source>
        <strain evidence="2">0</strain>
        <tissue evidence="2">Leaf</tissue>
    </source>
</reference>
<proteinExistence type="predicted"/>
<dbReference type="Proteomes" id="UP000593560">
    <property type="component" value="Unassembled WGS sequence"/>
</dbReference>
<name>A0A7J9H196_9ROSI</name>
<comment type="caution">
    <text evidence="2">The sequence shown here is derived from an EMBL/GenBank/DDBJ whole genome shotgun (WGS) entry which is preliminary data.</text>
</comment>